<sequence>MSSIFTHESHSILYVPVCDIGLPTYDDGDVRVVQFRQSRQDKHELADSILNVMKTEKAAREERWKVTDFKRMDGDLVETLPGLTLQTISFRTSLFTKTLQEAFQNNYAFFPLFVQSKGALTSLPIVIALQGLRLLILLNLRSRPITVIRGKGHHGARSKEQAGRNATAELVDSSARNEKSGKSIKKRVMESAPMMAFCLRLL</sequence>
<evidence type="ECO:0000313" key="3">
    <source>
        <dbReference type="Proteomes" id="UP000499080"/>
    </source>
</evidence>
<keyword evidence="3" id="KW-1185">Reference proteome</keyword>
<evidence type="ECO:0000256" key="1">
    <source>
        <dbReference type="SAM" id="MobiDB-lite"/>
    </source>
</evidence>
<feature type="region of interest" description="Disordered" evidence="1">
    <location>
        <begin position="150"/>
        <end position="184"/>
    </location>
</feature>
<comment type="caution">
    <text evidence="2">The sequence shown here is derived from an EMBL/GenBank/DDBJ whole genome shotgun (WGS) entry which is preliminary data.</text>
</comment>
<protein>
    <submittedName>
        <fullName evidence="2">Uncharacterized protein</fullName>
    </submittedName>
</protein>
<dbReference type="EMBL" id="BGPR01019856">
    <property type="protein sequence ID" value="GBN83138.1"/>
    <property type="molecule type" value="Genomic_DNA"/>
</dbReference>
<accession>A0A4Y2S4K2</accession>
<reference evidence="2 3" key="1">
    <citation type="journal article" date="2019" name="Sci. Rep.">
        <title>Orb-weaving spider Araneus ventricosus genome elucidates the spidroin gene catalogue.</title>
        <authorList>
            <person name="Kono N."/>
            <person name="Nakamura H."/>
            <person name="Ohtoshi R."/>
            <person name="Moran D.A.P."/>
            <person name="Shinohara A."/>
            <person name="Yoshida Y."/>
            <person name="Fujiwara M."/>
            <person name="Mori M."/>
            <person name="Tomita M."/>
            <person name="Arakawa K."/>
        </authorList>
    </citation>
    <scope>NUCLEOTIDE SEQUENCE [LARGE SCALE GENOMIC DNA]</scope>
</reference>
<name>A0A4Y2S4K2_ARAVE</name>
<evidence type="ECO:0000313" key="2">
    <source>
        <dbReference type="EMBL" id="GBN83138.1"/>
    </source>
</evidence>
<gene>
    <name evidence="2" type="ORF">AVEN_54353_1</name>
</gene>
<organism evidence="2 3">
    <name type="scientific">Araneus ventricosus</name>
    <name type="common">Orbweaver spider</name>
    <name type="synonym">Epeira ventricosa</name>
    <dbReference type="NCBI Taxonomy" id="182803"/>
    <lineage>
        <taxon>Eukaryota</taxon>
        <taxon>Metazoa</taxon>
        <taxon>Ecdysozoa</taxon>
        <taxon>Arthropoda</taxon>
        <taxon>Chelicerata</taxon>
        <taxon>Arachnida</taxon>
        <taxon>Araneae</taxon>
        <taxon>Araneomorphae</taxon>
        <taxon>Entelegynae</taxon>
        <taxon>Araneoidea</taxon>
        <taxon>Araneidae</taxon>
        <taxon>Araneus</taxon>
    </lineage>
</organism>
<dbReference type="AlphaFoldDB" id="A0A4Y2S4K2"/>
<proteinExistence type="predicted"/>
<dbReference type="Proteomes" id="UP000499080">
    <property type="component" value="Unassembled WGS sequence"/>
</dbReference>